<accession>A0ABT9HB90</accession>
<dbReference type="InterPro" id="IPR051203">
    <property type="entry name" value="Polysaccharide_Synthase-Rel"/>
</dbReference>
<dbReference type="Proteomes" id="UP001235664">
    <property type="component" value="Unassembled WGS sequence"/>
</dbReference>
<name>A0ABT9HB90_9SPHN</name>
<evidence type="ECO:0000256" key="1">
    <source>
        <dbReference type="ARBA" id="ARBA00007430"/>
    </source>
</evidence>
<organism evidence="5 6">
    <name type="scientific">Qipengyuania benthica</name>
    <dbReference type="NCBI Taxonomy" id="3067651"/>
    <lineage>
        <taxon>Bacteria</taxon>
        <taxon>Pseudomonadati</taxon>
        <taxon>Pseudomonadota</taxon>
        <taxon>Alphaproteobacteria</taxon>
        <taxon>Sphingomonadales</taxon>
        <taxon>Erythrobacteraceae</taxon>
        <taxon>Qipengyuania</taxon>
    </lineage>
</organism>
<dbReference type="PANTHER" id="PTHR43318:SF1">
    <property type="entry name" value="POLYSACCHARIDE BIOSYNTHESIS PROTEIN EPSC-RELATED"/>
    <property type="match status" value="1"/>
</dbReference>
<feature type="transmembrane region" description="Helical" evidence="3">
    <location>
        <begin position="64"/>
        <end position="84"/>
    </location>
</feature>
<dbReference type="Pfam" id="PF02719">
    <property type="entry name" value="Polysacc_synt_2"/>
    <property type="match status" value="1"/>
</dbReference>
<evidence type="ECO:0000256" key="2">
    <source>
        <dbReference type="SAM" id="MobiDB-lite"/>
    </source>
</evidence>
<keyword evidence="3" id="KW-0472">Membrane</keyword>
<dbReference type="EMBL" id="JAVAIL010000005">
    <property type="protein sequence ID" value="MDP4540588.1"/>
    <property type="molecule type" value="Genomic_DNA"/>
</dbReference>
<comment type="caution">
    <text evidence="5">The sequence shown here is derived from an EMBL/GenBank/DDBJ whole genome shotgun (WGS) entry which is preliminary data.</text>
</comment>
<evidence type="ECO:0000256" key="3">
    <source>
        <dbReference type="SAM" id="Phobius"/>
    </source>
</evidence>
<evidence type="ECO:0000259" key="4">
    <source>
        <dbReference type="Pfam" id="PF02719"/>
    </source>
</evidence>
<dbReference type="PANTHER" id="PTHR43318">
    <property type="entry name" value="UDP-N-ACETYLGLUCOSAMINE 4,6-DEHYDRATASE"/>
    <property type="match status" value="1"/>
</dbReference>
<feature type="compositionally biased region" description="Polar residues" evidence="2">
    <location>
        <begin position="614"/>
        <end position="632"/>
    </location>
</feature>
<feature type="domain" description="Polysaccharide biosynthesis protein CapD-like" evidence="4">
    <location>
        <begin position="270"/>
        <end position="566"/>
    </location>
</feature>
<gene>
    <name evidence="5" type="ORF">Q9K01_13225</name>
</gene>
<dbReference type="SUPFAM" id="SSF51735">
    <property type="entry name" value="NAD(P)-binding Rossmann-fold domains"/>
    <property type="match status" value="2"/>
</dbReference>
<evidence type="ECO:0000313" key="6">
    <source>
        <dbReference type="Proteomes" id="UP001235664"/>
    </source>
</evidence>
<reference evidence="5 6" key="1">
    <citation type="submission" date="2023-08" db="EMBL/GenBank/DDBJ databases">
        <title>genomic of DY56.</title>
        <authorList>
            <person name="Wang Y."/>
        </authorList>
    </citation>
    <scope>NUCLEOTIDE SEQUENCE [LARGE SCALE GENOMIC DNA]</scope>
    <source>
        <strain evidence="5 6">DY56-A-20</strain>
    </source>
</reference>
<proteinExistence type="inferred from homology"/>
<feature type="transmembrane region" description="Helical" evidence="3">
    <location>
        <begin position="96"/>
        <end position="117"/>
    </location>
</feature>
<sequence length="632" mass="70015">MSLADTVLILFSVWSAFALRLGEWNLFDWPAQRFALTMLVVWFPVALYQKIYHSIFRYSGRGTMVALTLAVSIASVPLILIYGLWTYPGVPRTIPILAPILFWVFAITARIIGRYILIDLFHSQPNHEKPRRVLIYGAGSTGQHLATSLSSEQGMRLIGFIDDDPAKMNQRLERAPIFSSDDLQSLITALGITDIILAITRVRFSRRREILQNLKSYPVNVQVLPTVRDVFDGRLMSDALRPVQIHDLLGRPPVAPDAALMETSVRDKVVMITGAGGSIGSELCRQALLTQPKALILVEATEYALFAIFEELSRALDISAVSERPLLFARLVNIADERAVKRLFEEFSPQTIYHAAAYKHVPLLEDNVLSGLQNNLLGTRNLLRAAENSGPERFIFISTDKAVRPPNVMGASKRLCEMILQDGARSKKPGDMIIAMVRFGNVLGSSGSVVPTFQRQIEAGGPVTVTHREVTRYFMTIREAAQLVIQAGSMADGGEVFLLDMGQPVKIWDLARSMIKLAGLTICEDGKEGDIKIVETGLRAGEKLHEELLIGSEARATSHPRIMKANETFPDTSTLHDVVLSIQRAIGSNDEDACRRALERVVPSLKAQARREATVNSLESTSRQILSESPRL</sequence>
<dbReference type="Gene3D" id="3.40.50.720">
    <property type="entry name" value="NAD(P)-binding Rossmann-like Domain"/>
    <property type="match status" value="2"/>
</dbReference>
<keyword evidence="3" id="KW-1133">Transmembrane helix</keyword>
<dbReference type="InterPro" id="IPR003869">
    <property type="entry name" value="Polysac_CapD-like"/>
</dbReference>
<comment type="similarity">
    <text evidence="1">Belongs to the polysaccharide synthase family.</text>
</comment>
<dbReference type="CDD" id="cd05237">
    <property type="entry name" value="UDP_invert_4-6DH_SDR_e"/>
    <property type="match status" value="1"/>
</dbReference>
<dbReference type="RefSeq" id="WP_305930595.1">
    <property type="nucleotide sequence ID" value="NZ_JAVAIL010000005.1"/>
</dbReference>
<keyword evidence="6" id="KW-1185">Reference proteome</keyword>
<evidence type="ECO:0000313" key="5">
    <source>
        <dbReference type="EMBL" id="MDP4540588.1"/>
    </source>
</evidence>
<feature type="transmembrane region" description="Helical" evidence="3">
    <location>
        <begin position="34"/>
        <end position="52"/>
    </location>
</feature>
<protein>
    <submittedName>
        <fullName evidence="5">Nucleoside-diphosphate sugar epimerase/dehydratase</fullName>
    </submittedName>
</protein>
<keyword evidence="3" id="KW-0812">Transmembrane</keyword>
<feature type="region of interest" description="Disordered" evidence="2">
    <location>
        <begin position="613"/>
        <end position="632"/>
    </location>
</feature>
<dbReference type="InterPro" id="IPR036291">
    <property type="entry name" value="NAD(P)-bd_dom_sf"/>
</dbReference>